<accession>A0A5P5ZK15</accession>
<dbReference type="InterPro" id="IPR010148">
    <property type="entry name" value="CRISPR-assoc_prot_CT1975"/>
</dbReference>
<organism evidence="1 2">
    <name type="scientific">Lactobacillus acetotolerans</name>
    <dbReference type="NCBI Taxonomy" id="1600"/>
    <lineage>
        <taxon>Bacteria</taxon>
        <taxon>Bacillati</taxon>
        <taxon>Bacillota</taxon>
        <taxon>Bacilli</taxon>
        <taxon>Lactobacillales</taxon>
        <taxon>Lactobacillaceae</taxon>
        <taxon>Lactobacillus</taxon>
    </lineage>
</organism>
<sequence>MNKENLYIDINVLQTVPSSNINRDDTGTPKTAMYGGVTRSRVSSQSWKRVIKQAFQKESNDEDWLKGYRTKKVSALLSQRIQDLKPDLDEDAATKAANDLLKTAGLKVKLDKKNGEFLTGALLFVSKGQLNKLAQYAIDNPDLGEKKSKELKETKKELKQILLNDNSLALAMFGRMVADDPSLNVDAAVQVAHAISTHEIVPEFDYFTAIDDKRKEDEAGSAMLGTIEYNSSTLYRYANINVNELEKNIGSDLTIKGAKLFIKEFISTMPTGKENTFANKTVPQYVLVTIRKDTPVNLVSAFEDPVKSHGGYVKASIDRLENEYQATQKFVEAPVACFVLTTDHSDLKQVENLSDLLDKVGQVLAEKVSQDENDNA</sequence>
<dbReference type="RefSeq" id="WP_056970609.1">
    <property type="nucleotide sequence ID" value="NZ_CP044496.1"/>
</dbReference>
<reference evidence="1 2" key="1">
    <citation type="submission" date="2019-09" db="EMBL/GenBank/DDBJ databases">
        <title>Genome sequencing of Lactobacillus acetotolerans.</title>
        <authorList>
            <person name="Kim K."/>
        </authorList>
    </citation>
    <scope>NUCLEOTIDE SEQUENCE [LARGE SCALE GENOMIC DNA]</scope>
    <source>
        <strain evidence="1 2">LA749</strain>
    </source>
</reference>
<gene>
    <name evidence="1" type="primary">cas7e</name>
    <name evidence="1" type="ORF">LA749_07180</name>
</gene>
<protein>
    <submittedName>
        <fullName evidence="1">Type I-E CRISPR-associated protein Cas7/Cse4/CasC</fullName>
    </submittedName>
</protein>
<dbReference type="EMBL" id="CP044496">
    <property type="protein sequence ID" value="QFG51773.1"/>
    <property type="molecule type" value="Genomic_DNA"/>
</dbReference>
<dbReference type="NCBIfam" id="TIGR01869">
    <property type="entry name" value="casC_Cse4"/>
    <property type="match status" value="1"/>
</dbReference>
<evidence type="ECO:0000313" key="1">
    <source>
        <dbReference type="EMBL" id="QFG51773.1"/>
    </source>
</evidence>
<name>A0A5P5ZK15_9LACO</name>
<dbReference type="Pfam" id="PF09344">
    <property type="entry name" value="Cas_CT1975"/>
    <property type="match status" value="1"/>
</dbReference>
<dbReference type="GeneID" id="78212766"/>
<dbReference type="Proteomes" id="UP000325393">
    <property type="component" value="Chromosome"/>
</dbReference>
<evidence type="ECO:0000313" key="2">
    <source>
        <dbReference type="Proteomes" id="UP000325393"/>
    </source>
</evidence>
<dbReference type="AlphaFoldDB" id="A0A5P5ZK15"/>
<proteinExistence type="predicted"/>